<dbReference type="RefSeq" id="WP_303279755.1">
    <property type="nucleotide sequence ID" value="NZ_JAUOEK010000183.1"/>
</dbReference>
<accession>A0ABT8WG95</accession>
<keyword evidence="1" id="KW-0732">Signal</keyword>
<dbReference type="EMBL" id="JAUOEK010000183">
    <property type="protein sequence ID" value="MDO5972039.1"/>
    <property type="molecule type" value="Genomic_DNA"/>
</dbReference>
<dbReference type="Pfam" id="PF13385">
    <property type="entry name" value="Laminin_G_3"/>
    <property type="match status" value="1"/>
</dbReference>
<sequence length="1009" mass="110186">MFNLKNLLLLIVCFALFLKSNSQTGPGGIGDGSANLMLWLRADVGVESSTGIDATNGDNVSSWLDQSGDNNDAISISAPNYQTAQHNGYPAVHFTSTSSEYMNIPDYTNFPSGNEDRTYIFVGEGSSGVGNQNLLYHGSTNATVAGYGRRINITNNHNEISMAISGHRYGSTLTSSTALRVGTIVFPVGSTDSDEFTFYDNGGLTAASGLAGNVQTINTDNQIARIGANRNITRFYDGDMCELIVFDREINDAEFIIIHNYVSAKYGTTLAANDLYTQDDSGNGDFDHHVAGIGRVNGSNSHSDSQGTGIVRINNPSALSNGDYLFWGEDTKDYTFSTNSSTYREHLNSKWRVSKVNDLGTVTVSFDISGVDLSAKQSCQDLEFVVDNDSDFSSPTVYSLTISGSTATATLVSFNDGDYFSLRYLDQIVWDGTSFFNGSGIANAPNSTDNCLKLTVKSGITGSLTSDAYIREVEVESGGILNVADGILLEVDNQVVIDGVLDLLGESQLIQKHTNTTSNSGSGVLVKRQQGSNSLFNYNYWSAPVNTGGFWQIGYLEDTAGVINFHSNVDANPATSPITLSSRWLYGFNGLIGAYSEWSALTTTSDLSPGIGYSMKGSGTTDPEQEYIFKGTPNDGNYSIAVSAGNEILIGNPYPSALNADQFITDNASVIEGTLYFWEQATTNSSHHLVQYIGGYATYNSLMGIAASATSDASGLTSGTSFSAKGIPTGNIGVAQGFFAPIDNTGSIVFNNQQRIFAKESDITDAPIFHKNTNNKTAKTNRDNDLRPKMWFSFTDPNQFKSFLGLGYDSNNATKGYDKAYDSKLYEENSNSMYWMLNDEKLVIQALPNINIEDELPITIKVTDEGLYKFAIDKMENVPEDLNIFLKDNYSNSYYNLKNETTELFLQSNTYEDQYTIVFQENNSLTTDTYQSKTLSVFYDKKTKNLIINNDTILNEIESISIYNSIGQEVLNLESLDTNRINMSKFNDGIYIINANTVTNKNIAKFLKH</sequence>
<name>A0ABT8WG95_9FLAO</name>
<dbReference type="SUPFAM" id="SSF49899">
    <property type="entry name" value="Concanavalin A-like lectins/glucanases"/>
    <property type="match status" value="1"/>
</dbReference>
<keyword evidence="4" id="KW-1185">Reference proteome</keyword>
<reference evidence="3" key="1">
    <citation type="submission" date="2023-07" db="EMBL/GenBank/DDBJ databases">
        <title>Two novel species in the genus Flavivirga.</title>
        <authorList>
            <person name="Kwon K."/>
        </authorList>
    </citation>
    <scope>NUCLEOTIDE SEQUENCE</scope>
    <source>
        <strain evidence="3">KCTC 52353</strain>
    </source>
</reference>
<evidence type="ECO:0000313" key="3">
    <source>
        <dbReference type="EMBL" id="MDO5972039.1"/>
    </source>
</evidence>
<feature type="domain" description="DUF8202" evidence="2">
    <location>
        <begin position="258"/>
        <end position="417"/>
    </location>
</feature>
<dbReference type="InterPro" id="IPR013320">
    <property type="entry name" value="ConA-like_dom_sf"/>
</dbReference>
<evidence type="ECO:0000313" key="4">
    <source>
        <dbReference type="Proteomes" id="UP001176883"/>
    </source>
</evidence>
<evidence type="ECO:0000259" key="2">
    <source>
        <dbReference type="Pfam" id="PF26628"/>
    </source>
</evidence>
<feature type="signal peptide" evidence="1">
    <location>
        <begin position="1"/>
        <end position="24"/>
    </location>
</feature>
<evidence type="ECO:0000256" key="1">
    <source>
        <dbReference type="SAM" id="SignalP"/>
    </source>
</evidence>
<dbReference type="Pfam" id="PF26628">
    <property type="entry name" value="DUF8202"/>
    <property type="match status" value="1"/>
</dbReference>
<gene>
    <name evidence="3" type="ORF">Q4Q35_19740</name>
</gene>
<protein>
    <submittedName>
        <fullName evidence="3">LamG-like jellyroll fold domain-containing protein</fullName>
    </submittedName>
</protein>
<dbReference type="InterPro" id="IPR058515">
    <property type="entry name" value="DUF8202"/>
</dbReference>
<organism evidence="3 4">
    <name type="scientific">Flavivirga aquimarina</name>
    <dbReference type="NCBI Taxonomy" id="2027862"/>
    <lineage>
        <taxon>Bacteria</taxon>
        <taxon>Pseudomonadati</taxon>
        <taxon>Bacteroidota</taxon>
        <taxon>Flavobacteriia</taxon>
        <taxon>Flavobacteriales</taxon>
        <taxon>Flavobacteriaceae</taxon>
        <taxon>Flavivirga</taxon>
    </lineage>
</organism>
<comment type="caution">
    <text evidence="3">The sequence shown here is derived from an EMBL/GenBank/DDBJ whole genome shotgun (WGS) entry which is preliminary data.</text>
</comment>
<feature type="chain" id="PRO_5045645268" evidence="1">
    <location>
        <begin position="25"/>
        <end position="1009"/>
    </location>
</feature>
<proteinExistence type="predicted"/>
<dbReference type="Proteomes" id="UP001176883">
    <property type="component" value="Unassembled WGS sequence"/>
</dbReference>